<proteinExistence type="predicted"/>
<protein>
    <recommendedName>
        <fullName evidence="1">Chemoreceptor zinc-binding domain-containing protein</fullName>
    </recommendedName>
</protein>
<keyword evidence="3" id="KW-1185">Reference proteome</keyword>
<dbReference type="EMBL" id="CP035503">
    <property type="protein sequence ID" value="QDL36083.1"/>
    <property type="molecule type" value="Genomic_DNA"/>
</dbReference>
<organism evidence="2 3">
    <name type="scientific">Rhodoferax sediminis</name>
    <dbReference type="NCBI Taxonomy" id="2509614"/>
    <lineage>
        <taxon>Bacteria</taxon>
        <taxon>Pseudomonadati</taxon>
        <taxon>Pseudomonadota</taxon>
        <taxon>Betaproteobacteria</taxon>
        <taxon>Burkholderiales</taxon>
        <taxon>Comamonadaceae</taxon>
        <taxon>Rhodoferax</taxon>
    </lineage>
</organism>
<dbReference type="OrthoDB" id="8613985at2"/>
<reference evidence="2 3" key="1">
    <citation type="submission" date="2019-01" db="EMBL/GenBank/DDBJ databases">
        <title>Genomic insights into a novel species Rhodoferax sp.</title>
        <authorList>
            <person name="Jin L."/>
        </authorList>
    </citation>
    <scope>NUCLEOTIDE SEQUENCE [LARGE SCALE GENOMIC DNA]</scope>
    <source>
        <strain evidence="2 3">CHu59-6-5</strain>
    </source>
</reference>
<dbReference type="RefSeq" id="WP_142817200.1">
    <property type="nucleotide sequence ID" value="NZ_CP035503.1"/>
</dbReference>
<accession>A0A515D6P1</accession>
<dbReference type="InterPro" id="IPR025991">
    <property type="entry name" value="Chemoreceptor_zinc-bind_dom"/>
</dbReference>
<dbReference type="KEGG" id="rhf:EUB48_01315"/>
<evidence type="ECO:0000313" key="2">
    <source>
        <dbReference type="EMBL" id="QDL36083.1"/>
    </source>
</evidence>
<feature type="domain" description="Chemoreceptor zinc-binding" evidence="1">
    <location>
        <begin position="44"/>
        <end position="110"/>
    </location>
</feature>
<dbReference type="Pfam" id="PF13682">
    <property type="entry name" value="CZB"/>
    <property type="match status" value="1"/>
</dbReference>
<sequence>MLKFLRFGRSPDSVLTTMTATTAAEIEAEVRRLDIDAAIAAEESWKVRLDAYLAGKSTEDFRPEVICFDDRCELGKWLHGPGRARLGKYTSFKLLVAEHKNFHYHASNVVSFVESGRLDKAVNLLTTDFERSSARVVELLNLLREP</sequence>
<gene>
    <name evidence="2" type="ORF">EUB48_01315</name>
</gene>
<evidence type="ECO:0000259" key="1">
    <source>
        <dbReference type="Pfam" id="PF13682"/>
    </source>
</evidence>
<name>A0A515D6P1_9BURK</name>
<dbReference type="Proteomes" id="UP000316798">
    <property type="component" value="Chromosome"/>
</dbReference>
<dbReference type="Gene3D" id="1.20.120.30">
    <property type="entry name" value="Aspartate receptor, ligand-binding domain"/>
    <property type="match status" value="1"/>
</dbReference>
<evidence type="ECO:0000313" key="3">
    <source>
        <dbReference type="Proteomes" id="UP000316798"/>
    </source>
</evidence>
<dbReference type="AlphaFoldDB" id="A0A515D6P1"/>